<dbReference type="Proteomes" id="UP001597119">
    <property type="component" value="Unassembled WGS sequence"/>
</dbReference>
<dbReference type="Pfam" id="PF18902">
    <property type="entry name" value="DUF5658"/>
    <property type="match status" value="1"/>
</dbReference>
<keyword evidence="4" id="KW-1185">Reference proteome</keyword>
<evidence type="ECO:0000313" key="3">
    <source>
        <dbReference type="EMBL" id="MFD1587218.1"/>
    </source>
</evidence>
<feature type="domain" description="DUF5658" evidence="2">
    <location>
        <begin position="28"/>
        <end position="110"/>
    </location>
</feature>
<keyword evidence="1" id="KW-1133">Transmembrane helix</keyword>
<gene>
    <name evidence="3" type="ORF">ACFR9U_09500</name>
</gene>
<evidence type="ECO:0000259" key="2">
    <source>
        <dbReference type="Pfam" id="PF18902"/>
    </source>
</evidence>
<organism evidence="3 4">
    <name type="scientific">Halorientalis brevis</name>
    <dbReference type="NCBI Taxonomy" id="1126241"/>
    <lineage>
        <taxon>Archaea</taxon>
        <taxon>Methanobacteriati</taxon>
        <taxon>Methanobacteriota</taxon>
        <taxon>Stenosarchaea group</taxon>
        <taxon>Halobacteria</taxon>
        <taxon>Halobacteriales</taxon>
        <taxon>Haloarculaceae</taxon>
        <taxon>Halorientalis</taxon>
    </lineage>
</organism>
<accession>A0ABD6CAG6</accession>
<name>A0ABD6CAG6_9EURY</name>
<dbReference type="EMBL" id="JBHUDJ010000003">
    <property type="protein sequence ID" value="MFD1587218.1"/>
    <property type="molecule type" value="Genomic_DNA"/>
</dbReference>
<reference evidence="3 4" key="1">
    <citation type="journal article" date="2019" name="Int. J. Syst. Evol. Microbiol.">
        <title>The Global Catalogue of Microorganisms (GCM) 10K type strain sequencing project: providing services to taxonomists for standard genome sequencing and annotation.</title>
        <authorList>
            <consortium name="The Broad Institute Genomics Platform"/>
            <consortium name="The Broad Institute Genome Sequencing Center for Infectious Disease"/>
            <person name="Wu L."/>
            <person name="Ma J."/>
        </authorList>
    </citation>
    <scope>NUCLEOTIDE SEQUENCE [LARGE SCALE GENOMIC DNA]</scope>
    <source>
        <strain evidence="3 4">CGMCC 1.12125</strain>
    </source>
</reference>
<evidence type="ECO:0000256" key="1">
    <source>
        <dbReference type="SAM" id="Phobius"/>
    </source>
</evidence>
<dbReference type="RefSeq" id="WP_247374393.1">
    <property type="nucleotide sequence ID" value="NZ_JALLGV010000001.1"/>
</dbReference>
<protein>
    <submittedName>
        <fullName evidence="3">DUF5658 family protein</fullName>
    </submittedName>
</protein>
<keyword evidence="1" id="KW-0812">Transmembrane</keyword>
<evidence type="ECO:0000313" key="4">
    <source>
        <dbReference type="Proteomes" id="UP001597119"/>
    </source>
</evidence>
<feature type="transmembrane region" description="Helical" evidence="1">
    <location>
        <begin position="92"/>
        <end position="113"/>
    </location>
</feature>
<sequence length="115" mass="12345">MDAERDEPAFVWRVERQLSDSEAVLWSVIVVASVFDVLATMRGIALGFEEGNAVARAFIDTYGDPGIGLLKFVALALLVVAWWVLPERSATLVLAGFAVISLLTIALNAITLAGL</sequence>
<keyword evidence="1" id="KW-0472">Membrane</keyword>
<comment type="caution">
    <text evidence="3">The sequence shown here is derived from an EMBL/GenBank/DDBJ whole genome shotgun (WGS) entry which is preliminary data.</text>
</comment>
<dbReference type="InterPro" id="IPR043717">
    <property type="entry name" value="DUF5658"/>
</dbReference>
<feature type="transmembrane region" description="Helical" evidence="1">
    <location>
        <begin position="65"/>
        <end position="85"/>
    </location>
</feature>
<proteinExistence type="predicted"/>
<feature type="transmembrane region" description="Helical" evidence="1">
    <location>
        <begin position="23"/>
        <end position="45"/>
    </location>
</feature>
<dbReference type="AlphaFoldDB" id="A0ABD6CAG6"/>